<comment type="subcellular location">
    <subcellularLocation>
        <location evidence="1 10">Periplasm</location>
    </subcellularLocation>
</comment>
<keyword evidence="7 10" id="KW-0574">Periplasm</keyword>
<dbReference type="InterPro" id="IPR004564">
    <property type="entry name" value="OM_lipoprot_carrier_LolA-like"/>
</dbReference>
<name>A0ABV4AHD3_9GAMM</name>
<keyword evidence="9 10" id="KW-0143">Chaperone</keyword>
<evidence type="ECO:0000256" key="5">
    <source>
        <dbReference type="ARBA" id="ARBA00022448"/>
    </source>
</evidence>
<dbReference type="CDD" id="cd16325">
    <property type="entry name" value="LolA"/>
    <property type="match status" value="1"/>
</dbReference>
<comment type="similarity">
    <text evidence="2 10">Belongs to the LolA family.</text>
</comment>
<dbReference type="InterPro" id="IPR018323">
    <property type="entry name" value="OM_lipoprot_carrier_LolA_Pbac"/>
</dbReference>
<dbReference type="PANTHER" id="PTHR35869:SF1">
    <property type="entry name" value="OUTER-MEMBRANE LIPOPROTEIN CARRIER PROTEIN"/>
    <property type="match status" value="1"/>
</dbReference>
<comment type="function">
    <text evidence="10">Participates in the translocation of lipoproteins from the inner membrane to the outer membrane. Only forms a complex with a lipoprotein if the residue after the N-terminal Cys is not an aspartate (The Asp acts as a targeting signal to indicate that the lipoprotein should stay in the inner membrane).</text>
</comment>
<dbReference type="PANTHER" id="PTHR35869">
    <property type="entry name" value="OUTER-MEMBRANE LIPOPROTEIN CARRIER PROTEIN"/>
    <property type="match status" value="1"/>
</dbReference>
<evidence type="ECO:0000313" key="11">
    <source>
        <dbReference type="EMBL" id="MEY1661923.1"/>
    </source>
</evidence>
<comment type="subunit">
    <text evidence="3 10">Monomer.</text>
</comment>
<evidence type="ECO:0000256" key="1">
    <source>
        <dbReference type="ARBA" id="ARBA00004418"/>
    </source>
</evidence>
<evidence type="ECO:0000256" key="6">
    <source>
        <dbReference type="ARBA" id="ARBA00022729"/>
    </source>
</evidence>
<dbReference type="SUPFAM" id="SSF89392">
    <property type="entry name" value="Prokaryotic lipoproteins and lipoprotein localization factors"/>
    <property type="match status" value="1"/>
</dbReference>
<evidence type="ECO:0000256" key="2">
    <source>
        <dbReference type="ARBA" id="ARBA00007615"/>
    </source>
</evidence>
<evidence type="ECO:0000256" key="4">
    <source>
        <dbReference type="ARBA" id="ARBA00014035"/>
    </source>
</evidence>
<dbReference type="EMBL" id="JBGCUO010000001">
    <property type="protein sequence ID" value="MEY1661923.1"/>
    <property type="molecule type" value="Genomic_DNA"/>
</dbReference>
<evidence type="ECO:0000256" key="8">
    <source>
        <dbReference type="ARBA" id="ARBA00022927"/>
    </source>
</evidence>
<dbReference type="InterPro" id="IPR029046">
    <property type="entry name" value="LolA/LolB/LppX"/>
</dbReference>
<keyword evidence="8 10" id="KW-0653">Protein transport</keyword>
<sequence length="207" mass="22659" precursor="true">MKTLNKAIGLLALCAPVAWAGPTEDLVKILAGVQSMQAGFEQTILDRGGTRLQQAGGELAVARPNQFYWHAEQPFEQVIVSNGQRVSIYDVDLEQVIERPLSGQMGATPALLFSGQPEQVATEFRVELGEQEGNRRTFRLTPTGEDPLFTALEVSFDGQAPETMRLEDALGQQTIIDFVDVRLNGSVEAALFRFTPPAGVDVIREDE</sequence>
<accession>A0ABV4AHD3</accession>
<dbReference type="Proteomes" id="UP001562065">
    <property type="component" value="Unassembled WGS sequence"/>
</dbReference>
<evidence type="ECO:0000313" key="12">
    <source>
        <dbReference type="Proteomes" id="UP001562065"/>
    </source>
</evidence>
<keyword evidence="12" id="KW-1185">Reference proteome</keyword>
<evidence type="ECO:0000256" key="3">
    <source>
        <dbReference type="ARBA" id="ARBA00011245"/>
    </source>
</evidence>
<reference evidence="11 12" key="1">
    <citation type="submission" date="2024-07" db="EMBL/GenBank/DDBJ databases">
        <authorList>
            <person name="Ren Q."/>
        </authorList>
    </citation>
    <scope>NUCLEOTIDE SEQUENCE [LARGE SCALE GENOMIC DNA]</scope>
    <source>
        <strain evidence="11 12">REN37</strain>
    </source>
</reference>
<organism evidence="11 12">
    <name type="scientific">Isoalcanivorax beigongshangi</name>
    <dbReference type="NCBI Taxonomy" id="3238810"/>
    <lineage>
        <taxon>Bacteria</taxon>
        <taxon>Pseudomonadati</taxon>
        <taxon>Pseudomonadota</taxon>
        <taxon>Gammaproteobacteria</taxon>
        <taxon>Oceanospirillales</taxon>
        <taxon>Alcanivoracaceae</taxon>
        <taxon>Isoalcanivorax</taxon>
    </lineage>
</organism>
<dbReference type="Gene3D" id="2.50.20.10">
    <property type="entry name" value="Lipoprotein localisation LolA/LolB/LppX"/>
    <property type="match status" value="1"/>
</dbReference>
<evidence type="ECO:0000256" key="7">
    <source>
        <dbReference type="ARBA" id="ARBA00022764"/>
    </source>
</evidence>
<dbReference type="RefSeq" id="WP_369455169.1">
    <property type="nucleotide sequence ID" value="NZ_JBGCUO010000001.1"/>
</dbReference>
<dbReference type="NCBIfam" id="TIGR00547">
    <property type="entry name" value="lolA"/>
    <property type="match status" value="1"/>
</dbReference>
<feature type="chain" id="PRO_5044909292" description="Outer-membrane lipoprotein carrier protein" evidence="10">
    <location>
        <begin position="21"/>
        <end position="207"/>
    </location>
</feature>
<keyword evidence="5 10" id="KW-0813">Transport</keyword>
<evidence type="ECO:0000256" key="9">
    <source>
        <dbReference type="ARBA" id="ARBA00023186"/>
    </source>
</evidence>
<dbReference type="Pfam" id="PF03548">
    <property type="entry name" value="LolA"/>
    <property type="match status" value="1"/>
</dbReference>
<evidence type="ECO:0000256" key="10">
    <source>
        <dbReference type="HAMAP-Rule" id="MF_00240"/>
    </source>
</evidence>
<proteinExistence type="inferred from homology"/>
<comment type="caution">
    <text evidence="11">The sequence shown here is derived from an EMBL/GenBank/DDBJ whole genome shotgun (WGS) entry which is preliminary data.</text>
</comment>
<protein>
    <recommendedName>
        <fullName evidence="4 10">Outer-membrane lipoprotein carrier protein</fullName>
    </recommendedName>
</protein>
<dbReference type="HAMAP" id="MF_00240">
    <property type="entry name" value="LolA"/>
    <property type="match status" value="1"/>
</dbReference>
<keyword evidence="11" id="KW-0449">Lipoprotein</keyword>
<keyword evidence="6 10" id="KW-0732">Signal</keyword>
<gene>
    <name evidence="10 11" type="primary">lolA</name>
    <name evidence="11" type="ORF">AB5I84_07135</name>
</gene>
<feature type="signal peptide" evidence="10">
    <location>
        <begin position="1"/>
        <end position="20"/>
    </location>
</feature>